<evidence type="ECO:0000313" key="1">
    <source>
        <dbReference type="EMBL" id="KAF3859237.1"/>
    </source>
</evidence>
<dbReference type="EMBL" id="JAAKFY010000003">
    <property type="protein sequence ID" value="KAF3859237.1"/>
    <property type="molecule type" value="Genomic_DNA"/>
</dbReference>
<reference evidence="1 2" key="1">
    <citation type="submission" date="2020-03" db="EMBL/GenBank/DDBJ databases">
        <title>Dissostichus mawsoni Genome sequencing and assembly.</title>
        <authorList>
            <person name="Park H."/>
        </authorList>
    </citation>
    <scope>NUCLEOTIDE SEQUENCE [LARGE SCALE GENOMIC DNA]</scope>
    <source>
        <strain evidence="1">DM0001</strain>
        <tissue evidence="1">Muscle</tissue>
    </source>
</reference>
<keyword evidence="2" id="KW-1185">Reference proteome</keyword>
<sequence length="218" mass="24084">MSEPEPGSVWSLTAPALLGVVMAGGGRGRVSVVVMAPHPHMMTCAPLCGIILSSLRKLFLNVPRHMGRDVGDGMEQRQLVSMLHSNRPPGQPVGMFFCIENGEERQRNLPLHMVTRSLLSSYMRLVRRRPAGDWCSVVAVAACVAPWGGRGRYKVLLPHTQSFTLEEENQHGGLVNLEPRDPPQPPYYLPTTGVYFPTLYRPGTRTCSEKNLHSTSTK</sequence>
<gene>
    <name evidence="1" type="ORF">F7725_021636</name>
</gene>
<name>A0A7J5ZF23_DISMA</name>
<organism evidence="1 2">
    <name type="scientific">Dissostichus mawsoni</name>
    <name type="common">Antarctic cod</name>
    <dbReference type="NCBI Taxonomy" id="36200"/>
    <lineage>
        <taxon>Eukaryota</taxon>
        <taxon>Metazoa</taxon>
        <taxon>Chordata</taxon>
        <taxon>Craniata</taxon>
        <taxon>Vertebrata</taxon>
        <taxon>Euteleostomi</taxon>
        <taxon>Actinopterygii</taxon>
        <taxon>Neopterygii</taxon>
        <taxon>Teleostei</taxon>
        <taxon>Neoteleostei</taxon>
        <taxon>Acanthomorphata</taxon>
        <taxon>Eupercaria</taxon>
        <taxon>Perciformes</taxon>
        <taxon>Notothenioidei</taxon>
        <taxon>Nototheniidae</taxon>
        <taxon>Dissostichus</taxon>
    </lineage>
</organism>
<dbReference type="AlphaFoldDB" id="A0A7J5ZF23"/>
<accession>A0A7J5ZF23</accession>
<comment type="caution">
    <text evidence="1">The sequence shown here is derived from an EMBL/GenBank/DDBJ whole genome shotgun (WGS) entry which is preliminary data.</text>
</comment>
<evidence type="ECO:0000313" key="2">
    <source>
        <dbReference type="Proteomes" id="UP000518266"/>
    </source>
</evidence>
<dbReference type="Proteomes" id="UP000518266">
    <property type="component" value="Unassembled WGS sequence"/>
</dbReference>
<protein>
    <submittedName>
        <fullName evidence="1">Uncharacterized protein</fullName>
    </submittedName>
</protein>
<proteinExistence type="predicted"/>